<organism evidence="1 2">
    <name type="scientific">Liparis tanakae</name>
    <name type="common">Tanaka's snailfish</name>
    <dbReference type="NCBI Taxonomy" id="230148"/>
    <lineage>
        <taxon>Eukaryota</taxon>
        <taxon>Metazoa</taxon>
        <taxon>Chordata</taxon>
        <taxon>Craniata</taxon>
        <taxon>Vertebrata</taxon>
        <taxon>Euteleostomi</taxon>
        <taxon>Actinopterygii</taxon>
        <taxon>Neopterygii</taxon>
        <taxon>Teleostei</taxon>
        <taxon>Neoteleostei</taxon>
        <taxon>Acanthomorphata</taxon>
        <taxon>Eupercaria</taxon>
        <taxon>Perciformes</taxon>
        <taxon>Cottioidei</taxon>
        <taxon>Cottales</taxon>
        <taxon>Liparidae</taxon>
        <taxon>Liparis</taxon>
    </lineage>
</organism>
<dbReference type="EMBL" id="SRLO01000258">
    <property type="protein sequence ID" value="TNN64104.1"/>
    <property type="molecule type" value="Genomic_DNA"/>
</dbReference>
<evidence type="ECO:0000313" key="1">
    <source>
        <dbReference type="EMBL" id="TNN64104.1"/>
    </source>
</evidence>
<gene>
    <name evidence="1" type="ORF">EYF80_025602</name>
</gene>
<proteinExistence type="predicted"/>
<protein>
    <submittedName>
        <fullName evidence="1">Uncharacterized protein</fullName>
    </submittedName>
</protein>
<dbReference type="Proteomes" id="UP000314294">
    <property type="component" value="Unassembled WGS sequence"/>
</dbReference>
<accession>A0A4Z2HGR4</accession>
<dbReference type="AlphaFoldDB" id="A0A4Z2HGR4"/>
<comment type="caution">
    <text evidence="1">The sequence shown here is derived from an EMBL/GenBank/DDBJ whole genome shotgun (WGS) entry which is preliminary data.</text>
</comment>
<keyword evidence="2" id="KW-1185">Reference proteome</keyword>
<reference evidence="1 2" key="1">
    <citation type="submission" date="2019-03" db="EMBL/GenBank/DDBJ databases">
        <title>First draft genome of Liparis tanakae, snailfish: a comprehensive survey of snailfish specific genes.</title>
        <authorList>
            <person name="Kim W."/>
            <person name="Song I."/>
            <person name="Jeong J.-H."/>
            <person name="Kim D."/>
            <person name="Kim S."/>
            <person name="Ryu S."/>
            <person name="Song J.Y."/>
            <person name="Lee S.K."/>
        </authorList>
    </citation>
    <scope>NUCLEOTIDE SEQUENCE [LARGE SCALE GENOMIC DNA]</scope>
    <source>
        <tissue evidence="1">Muscle</tissue>
    </source>
</reference>
<name>A0A4Z2HGR4_9TELE</name>
<evidence type="ECO:0000313" key="2">
    <source>
        <dbReference type="Proteomes" id="UP000314294"/>
    </source>
</evidence>
<sequence>MKRVGSGDLTALAISVQQDSACQGSRPARELFFFSPVRLTRWIFSQSRPFGPSGFPSANRRRARVTSLPRWLKYGGHG</sequence>